<comment type="caution">
    <text evidence="1">The sequence shown here is derived from an EMBL/GenBank/DDBJ whole genome shotgun (WGS) entry which is preliminary data.</text>
</comment>
<keyword evidence="2" id="KW-1185">Reference proteome</keyword>
<sequence length="90" mass="10393">MLRRQRLPTYMHRPCQFGPALVASADFCRNRGREGFQRACECRATGKCEITDEIELSAIDFYLFGVVPRPVWRKAKADAQILRRTCDNLT</sequence>
<dbReference type="RefSeq" id="WP_209856554.1">
    <property type="nucleotide sequence ID" value="NZ_JAGGJV010000012.1"/>
</dbReference>
<protein>
    <submittedName>
        <fullName evidence="1">Uncharacterized protein</fullName>
    </submittedName>
</protein>
<reference evidence="1 2" key="1">
    <citation type="submission" date="2021-03" db="EMBL/GenBank/DDBJ databases">
        <title>Genomic Encyclopedia of Type Strains, Phase IV (KMG-IV): sequencing the most valuable type-strain genomes for metagenomic binning, comparative biology and taxonomic classification.</title>
        <authorList>
            <person name="Goeker M."/>
        </authorList>
    </citation>
    <scope>NUCLEOTIDE SEQUENCE [LARGE SCALE GENOMIC DNA]</scope>
    <source>
        <strain evidence="1 2">DSM 26427</strain>
    </source>
</reference>
<accession>A0ABS4EV45</accession>
<evidence type="ECO:0000313" key="2">
    <source>
        <dbReference type="Proteomes" id="UP000823786"/>
    </source>
</evidence>
<name>A0ABS4EV45_9HYPH</name>
<evidence type="ECO:0000313" key="1">
    <source>
        <dbReference type="EMBL" id="MBP1861818.1"/>
    </source>
</evidence>
<dbReference type="EMBL" id="JAGGJV010000012">
    <property type="protein sequence ID" value="MBP1861818.1"/>
    <property type="molecule type" value="Genomic_DNA"/>
</dbReference>
<gene>
    <name evidence="1" type="ORF">J2Z75_005347</name>
</gene>
<dbReference type="Proteomes" id="UP000823786">
    <property type="component" value="Unassembled WGS sequence"/>
</dbReference>
<organism evidence="1 2">
    <name type="scientific">Rhizobium herbae</name>
    <dbReference type="NCBI Taxonomy" id="508661"/>
    <lineage>
        <taxon>Bacteria</taxon>
        <taxon>Pseudomonadati</taxon>
        <taxon>Pseudomonadota</taxon>
        <taxon>Alphaproteobacteria</taxon>
        <taxon>Hyphomicrobiales</taxon>
        <taxon>Rhizobiaceae</taxon>
        <taxon>Rhizobium/Agrobacterium group</taxon>
        <taxon>Rhizobium</taxon>
    </lineage>
</organism>
<proteinExistence type="predicted"/>